<sequence>MDIFISNSDSRPIYEQITRQIKNQIISGKLKEGDALPSMRVLARELQISVITTKRAYEDLERDGFLITRAGKGSFVAARNVSAIQEEHLRQIRELISQAVRLAQAGSIPLEQLSELLTQLYKGESI</sequence>
<dbReference type="PANTHER" id="PTHR38445:SF7">
    <property type="entry name" value="GNTR-FAMILY TRANSCRIPTIONAL REGULATOR"/>
    <property type="match status" value="1"/>
</dbReference>
<organism evidence="5 6">
    <name type="scientific">Faecalispora sporosphaeroides</name>
    <dbReference type="NCBI Taxonomy" id="1549"/>
    <lineage>
        <taxon>Bacteria</taxon>
        <taxon>Bacillati</taxon>
        <taxon>Bacillota</taxon>
        <taxon>Clostridia</taxon>
        <taxon>Eubacteriales</taxon>
        <taxon>Oscillospiraceae</taxon>
        <taxon>Faecalispora</taxon>
    </lineage>
</organism>
<reference evidence="5" key="1">
    <citation type="submission" date="2019-04" db="EMBL/GenBank/DDBJ databases">
        <title>Evolution of Biomass-Degrading Anaerobic Consortia Revealed by Metagenomics.</title>
        <authorList>
            <person name="Peng X."/>
        </authorList>
    </citation>
    <scope>NUCLEOTIDE SEQUENCE</scope>
    <source>
        <strain evidence="5">SIG551</strain>
    </source>
</reference>
<comment type="caution">
    <text evidence="5">The sequence shown here is derived from an EMBL/GenBank/DDBJ whole genome shotgun (WGS) entry which is preliminary data.</text>
</comment>
<proteinExistence type="predicted"/>
<name>A0A928KXG6_9FIRM</name>
<dbReference type="PROSITE" id="PS50949">
    <property type="entry name" value="HTH_GNTR"/>
    <property type="match status" value="1"/>
</dbReference>
<evidence type="ECO:0000256" key="2">
    <source>
        <dbReference type="ARBA" id="ARBA00023125"/>
    </source>
</evidence>
<dbReference type="AlphaFoldDB" id="A0A928KXG6"/>
<keyword evidence="1" id="KW-0805">Transcription regulation</keyword>
<feature type="domain" description="HTH gntR-type" evidence="4">
    <location>
        <begin position="11"/>
        <end position="79"/>
    </location>
</feature>
<dbReference type="SMART" id="SM00345">
    <property type="entry name" value="HTH_GNTR"/>
    <property type="match status" value="1"/>
</dbReference>
<dbReference type="InterPro" id="IPR000524">
    <property type="entry name" value="Tscrpt_reg_HTH_GntR"/>
</dbReference>
<dbReference type="RefSeq" id="WP_020072625.1">
    <property type="nucleotide sequence ID" value="NZ_JBKWRC010000002.1"/>
</dbReference>
<evidence type="ECO:0000256" key="3">
    <source>
        <dbReference type="ARBA" id="ARBA00023163"/>
    </source>
</evidence>
<evidence type="ECO:0000259" key="4">
    <source>
        <dbReference type="PROSITE" id="PS50949"/>
    </source>
</evidence>
<dbReference type="GO" id="GO:0003677">
    <property type="term" value="F:DNA binding"/>
    <property type="evidence" value="ECO:0007669"/>
    <property type="project" value="UniProtKB-KW"/>
</dbReference>
<dbReference type="Proteomes" id="UP000754750">
    <property type="component" value="Unassembled WGS sequence"/>
</dbReference>
<protein>
    <submittedName>
        <fullName evidence="5">GntR family transcriptional regulator</fullName>
    </submittedName>
</protein>
<evidence type="ECO:0000313" key="5">
    <source>
        <dbReference type="EMBL" id="MBE6833424.1"/>
    </source>
</evidence>
<dbReference type="InterPro" id="IPR036390">
    <property type="entry name" value="WH_DNA-bd_sf"/>
</dbReference>
<keyword evidence="3" id="KW-0804">Transcription</keyword>
<keyword evidence="2" id="KW-0238">DNA-binding</keyword>
<dbReference type="Gene3D" id="1.10.10.10">
    <property type="entry name" value="Winged helix-like DNA-binding domain superfamily/Winged helix DNA-binding domain"/>
    <property type="match status" value="1"/>
</dbReference>
<evidence type="ECO:0000256" key="1">
    <source>
        <dbReference type="ARBA" id="ARBA00023015"/>
    </source>
</evidence>
<dbReference type="PANTHER" id="PTHR38445">
    <property type="entry name" value="HTH-TYPE TRANSCRIPTIONAL REPRESSOR YTRA"/>
    <property type="match status" value="1"/>
</dbReference>
<dbReference type="EMBL" id="SVNY01000003">
    <property type="protein sequence ID" value="MBE6833424.1"/>
    <property type="molecule type" value="Genomic_DNA"/>
</dbReference>
<gene>
    <name evidence="5" type="ORF">E7512_07580</name>
</gene>
<evidence type="ECO:0000313" key="6">
    <source>
        <dbReference type="Proteomes" id="UP000754750"/>
    </source>
</evidence>
<dbReference type="CDD" id="cd07377">
    <property type="entry name" value="WHTH_GntR"/>
    <property type="match status" value="1"/>
</dbReference>
<dbReference type="InterPro" id="IPR036388">
    <property type="entry name" value="WH-like_DNA-bd_sf"/>
</dbReference>
<accession>A0A928KXG6</accession>
<dbReference type="GO" id="GO:0003700">
    <property type="term" value="F:DNA-binding transcription factor activity"/>
    <property type="evidence" value="ECO:0007669"/>
    <property type="project" value="InterPro"/>
</dbReference>
<dbReference type="SUPFAM" id="SSF46785">
    <property type="entry name" value="Winged helix' DNA-binding domain"/>
    <property type="match status" value="1"/>
</dbReference>
<dbReference type="Pfam" id="PF00392">
    <property type="entry name" value="GntR"/>
    <property type="match status" value="1"/>
</dbReference>